<evidence type="ECO:0000256" key="1">
    <source>
        <dbReference type="SAM" id="SignalP"/>
    </source>
</evidence>
<sequence length="519" mass="56017">MKIKTLAYALAATTCLSSAALADPLTRVVTVPLGAEITGMYLEGGDLFFNVQHPSDDLKSDFSKATVGVISNIDVSGKESPLPEGDEKAVVKSSLGTYQILLQEGDLDKVGKIEGAGGVIKTSNDPDFNGFIRTGENEGYLFTNWEDRPGGMSRAKLSRAADGTWTVDKNDVQMIDFSAVGGTWVNCFGSVSPWNTPLTSEELYFDDTADWNNPDYKYIDGVDALASYKGEYPNPYDYGYIVEIKDPAGRATPVKQMALGRYSHENSIVMPDQKTVYMSDDGTNVVFYKFVADKAGDLSSGTLYAARITQMAEPGTEAAKAPFQISWIELAHASNDEIAGWVAEYDGITKEDYKAGETSYISDEEVAAWAEGEADDNRVAFLESRRAAAAKGATAEFRKMEGVQINQAAAADGSVPFMYMAMSEVSKGMADDKGDIQVAENKCGVVYQMKLDDNFNVQKMTPVVAGGAYDKNNAANACATDSVANPDNIAVLANGDVLIGEDTGHHENNAMWLWKPSSM</sequence>
<evidence type="ECO:0000313" key="3">
    <source>
        <dbReference type="Proteomes" id="UP000598467"/>
    </source>
</evidence>
<dbReference type="AlphaFoldDB" id="A0A926P139"/>
<dbReference type="Pfam" id="PF05787">
    <property type="entry name" value="PhoX"/>
    <property type="match status" value="1"/>
</dbReference>
<dbReference type="EMBL" id="JABFCZ010000014">
    <property type="protein sequence ID" value="MBD1547400.1"/>
    <property type="molecule type" value="Genomic_DNA"/>
</dbReference>
<protein>
    <submittedName>
        <fullName evidence="2">DUF839 domain-containing protein</fullName>
    </submittedName>
</protein>
<keyword evidence="1" id="KW-0732">Signal</keyword>
<feature type="signal peptide" evidence="1">
    <location>
        <begin position="1"/>
        <end position="22"/>
    </location>
</feature>
<feature type="chain" id="PRO_5037296164" evidence="1">
    <location>
        <begin position="23"/>
        <end position="519"/>
    </location>
</feature>
<proteinExistence type="predicted"/>
<reference evidence="2" key="1">
    <citation type="submission" date="2020-05" db="EMBL/GenBank/DDBJ databases">
        <title>Identification of trans-AT polyketide cluster in two marine bacteria, producers of a novel glutaramide-containing polyketide sesbanimide D and analogs.</title>
        <authorList>
            <person name="Kacar D."/>
            <person name="Rodriguez P."/>
            <person name="Canedo L."/>
            <person name="Gonzalez E."/>
            <person name="Galan B."/>
            <person name="De La Calle F."/>
            <person name="Garcia J.L."/>
        </authorList>
    </citation>
    <scope>NUCLEOTIDE SEQUENCE</scope>
    <source>
        <strain evidence="2">PHM038</strain>
    </source>
</reference>
<evidence type="ECO:0000313" key="2">
    <source>
        <dbReference type="EMBL" id="MBD1547400.1"/>
    </source>
</evidence>
<dbReference type="PANTHER" id="PTHR35399">
    <property type="entry name" value="SLR8030 PROTEIN"/>
    <property type="match status" value="1"/>
</dbReference>
<comment type="caution">
    <text evidence="2">The sequence shown here is derived from an EMBL/GenBank/DDBJ whole genome shotgun (WGS) entry which is preliminary data.</text>
</comment>
<accession>A0A926P139</accession>
<name>A0A926P139_9HYPH</name>
<dbReference type="PANTHER" id="PTHR35399:SF2">
    <property type="entry name" value="DUF839 DOMAIN-CONTAINING PROTEIN"/>
    <property type="match status" value="1"/>
</dbReference>
<gene>
    <name evidence="2" type="ORF">HK439_14120</name>
</gene>
<organism evidence="2 3">
    <name type="scientific">Roseibium aggregatum</name>
    <dbReference type="NCBI Taxonomy" id="187304"/>
    <lineage>
        <taxon>Bacteria</taxon>
        <taxon>Pseudomonadati</taxon>
        <taxon>Pseudomonadota</taxon>
        <taxon>Alphaproteobacteria</taxon>
        <taxon>Hyphomicrobiales</taxon>
        <taxon>Stappiaceae</taxon>
        <taxon>Roseibium</taxon>
    </lineage>
</organism>
<dbReference type="Proteomes" id="UP000598467">
    <property type="component" value="Unassembled WGS sequence"/>
</dbReference>
<dbReference type="InterPro" id="IPR008557">
    <property type="entry name" value="PhoX"/>
</dbReference>
<dbReference type="RefSeq" id="WP_190292149.1">
    <property type="nucleotide sequence ID" value="NZ_JABFCZ010000014.1"/>
</dbReference>